<feature type="domain" description="tRNA-guanine(15) transglycosylase-like" evidence="5">
    <location>
        <begin position="350"/>
        <end position="387"/>
    </location>
</feature>
<feature type="binding site" evidence="4">
    <location>
        <begin position="91"/>
        <end position="95"/>
    </location>
    <ligand>
        <name>substrate</name>
    </ligand>
</feature>
<evidence type="ECO:0000256" key="2">
    <source>
        <dbReference type="ARBA" id="ARBA00022679"/>
    </source>
</evidence>
<gene>
    <name evidence="4" type="primary">tgt</name>
    <name evidence="6" type="ORF">A3E39_03590</name>
</gene>
<dbReference type="InterPro" id="IPR036511">
    <property type="entry name" value="TGT-like_sf"/>
</dbReference>
<feature type="binding site" evidence="4">
    <location>
        <position position="221"/>
    </location>
    <ligand>
        <name>substrate</name>
    </ligand>
</feature>
<comment type="pathway">
    <text evidence="4">tRNA modification; tRNA-queuosine biosynthesis.</text>
</comment>
<comment type="function">
    <text evidence="4">Catalyzes the base-exchange of a guanine (G) residue with the queuine precursor 7-aminomethyl-7-deazaguanine (PreQ1) at position 34 (anticodon wobble position) in tRNAs with GU(N) anticodons (tRNA-Asp, -Asn, -His and -Tyr). Catalysis occurs through a double-displacement mechanism. The nucleophile active site attacks the C1' of nucleotide 34 to detach the guanine base from the RNA, forming a covalent enzyme-RNA intermediate. The proton acceptor active site deprotonates the incoming PreQ1, allowing a nucleophilic attack on the C1' of the ribose to form the product. After dissociation, two additional enzymatic reactions on the tRNA convert PreQ1 to queuine (Q), resulting in the hypermodified nucleoside queuosine (7-(((4,5-cis-dihydroxy-2-cyclopenten-1-yl)amino)methyl)-7-deazaguanosine).</text>
</comment>
<accession>A0A1F7UKS8</accession>
<dbReference type="InterPro" id="IPR050076">
    <property type="entry name" value="ArchSynthase1/Queuine_TRR"/>
</dbReference>
<evidence type="ECO:0000256" key="3">
    <source>
        <dbReference type="ARBA" id="ARBA00022694"/>
    </source>
</evidence>
<dbReference type="InterPro" id="IPR004803">
    <property type="entry name" value="TGT"/>
</dbReference>
<comment type="caution">
    <text evidence="6">The sequence shown here is derived from an EMBL/GenBank/DDBJ whole genome shotgun (WGS) entry which is preliminary data.</text>
</comment>
<dbReference type="EMBL" id="MGEH01000022">
    <property type="protein sequence ID" value="OGL78886.1"/>
    <property type="molecule type" value="Genomic_DNA"/>
</dbReference>
<sequence length="388" mass="42898">MPSFTLEETSSSLVRRGMLSTPHGDISTPFFMPIATKGAVKTLSSLDIERLGSPVVLSNTYHLMLRPGVEVIRNAGGLHRFMGWNGAILTDSGGYQVFSLADRRTVTEDGVLFASPIDGSKHILTPELSIEIQRALGSDIVMCFDEVVALPSDRETVASAVDRTTRWAVRCKETFEKTRSGSINPGALLFGIIQGGTDDELRRRSAEGLLKIGFDGYAIGGLSVGEPFEDALITLDALVPSLPTDKPRYFMGGAQPHQIVEYVKRGIDMFDCVLPTRNARHGHLYRFVHDDLSQSDFYEVVNVTNAKWKGSTEKIGTTGRTGRQDGQGHDPVVPYVLSSGRPDFNEELSRFSMGYLHHLFDTEEMLGYRLATVVNVSFYLELFRRLRG</sequence>
<comment type="similarity">
    <text evidence="4">Belongs to the queuine tRNA-ribosyltransferase family.</text>
</comment>
<feature type="active site" description="Proton acceptor" evidence="4">
    <location>
        <position position="91"/>
    </location>
</feature>
<dbReference type="STRING" id="1802399.A3E39_03590"/>
<dbReference type="Pfam" id="PF01702">
    <property type="entry name" value="TGT"/>
    <property type="match status" value="2"/>
</dbReference>
<evidence type="ECO:0000256" key="1">
    <source>
        <dbReference type="ARBA" id="ARBA00022676"/>
    </source>
</evidence>
<feature type="binding site" evidence="4">
    <location>
        <position position="194"/>
    </location>
    <ligand>
        <name>substrate</name>
    </ligand>
</feature>
<keyword evidence="4" id="KW-0671">Queuosine biosynthesis</keyword>
<comment type="subunit">
    <text evidence="4">Homodimer. Within each dimer, one monomer is responsible for RNA recognition and catalysis, while the other monomer binds to the replacement base PreQ1.</text>
</comment>
<organism evidence="6 7">
    <name type="scientific">Candidatus Uhrbacteria bacterium RIFCSPHIGHO2_12_FULL_60_25</name>
    <dbReference type="NCBI Taxonomy" id="1802399"/>
    <lineage>
        <taxon>Bacteria</taxon>
        <taxon>Candidatus Uhriibacteriota</taxon>
    </lineage>
</organism>
<dbReference type="PANTHER" id="PTHR46499">
    <property type="entry name" value="QUEUINE TRNA-RIBOSYLTRANSFERASE"/>
    <property type="match status" value="1"/>
</dbReference>
<dbReference type="Proteomes" id="UP000176603">
    <property type="component" value="Unassembled WGS sequence"/>
</dbReference>
<dbReference type="GO" id="GO:0008479">
    <property type="term" value="F:tRNA-guanosine(34) queuine transglycosylase activity"/>
    <property type="evidence" value="ECO:0007669"/>
    <property type="project" value="UniProtKB-UniRule"/>
</dbReference>
<proteinExistence type="inferred from homology"/>
<dbReference type="GO" id="GO:0008616">
    <property type="term" value="P:tRNA queuosine(34) biosynthetic process"/>
    <property type="evidence" value="ECO:0007669"/>
    <property type="project" value="UniProtKB-UniRule"/>
</dbReference>
<dbReference type="SUPFAM" id="SSF51713">
    <property type="entry name" value="tRNA-guanine transglycosylase"/>
    <property type="match status" value="1"/>
</dbReference>
<keyword evidence="3 4" id="KW-0819">tRNA processing</keyword>
<name>A0A1F7UKS8_9BACT</name>
<dbReference type="UniPathway" id="UPA00392"/>
<evidence type="ECO:0000256" key="4">
    <source>
        <dbReference type="HAMAP-Rule" id="MF_00168"/>
    </source>
</evidence>
<evidence type="ECO:0000313" key="7">
    <source>
        <dbReference type="Proteomes" id="UP000176603"/>
    </source>
</evidence>
<feature type="domain" description="tRNA-guanine(15) transglycosylase-like" evidence="5">
    <location>
        <begin position="14"/>
        <end position="315"/>
    </location>
</feature>
<comment type="catalytic activity">
    <reaction evidence="4">
        <text>7-aminomethyl-7-carbaguanine + guanosine(34) in tRNA = 7-aminomethyl-7-carbaguanosine(34) in tRNA + guanine</text>
        <dbReference type="Rhea" id="RHEA:24104"/>
        <dbReference type="Rhea" id="RHEA-COMP:10341"/>
        <dbReference type="Rhea" id="RHEA-COMP:10342"/>
        <dbReference type="ChEBI" id="CHEBI:16235"/>
        <dbReference type="ChEBI" id="CHEBI:58703"/>
        <dbReference type="ChEBI" id="CHEBI:74269"/>
        <dbReference type="ChEBI" id="CHEBI:82833"/>
        <dbReference type="EC" id="2.4.2.29"/>
    </reaction>
</comment>
<feature type="active site" description="Nucleophile" evidence="4">
    <location>
        <position position="271"/>
    </location>
</feature>
<dbReference type="InterPro" id="IPR002616">
    <property type="entry name" value="tRNA_ribo_trans-like"/>
</dbReference>
<evidence type="ECO:0000313" key="6">
    <source>
        <dbReference type="EMBL" id="OGL78886.1"/>
    </source>
</evidence>
<dbReference type="NCBIfam" id="TIGR00430">
    <property type="entry name" value="Q_tRNA_tgt"/>
    <property type="match status" value="1"/>
</dbReference>
<feature type="binding site" evidence="4">
    <location>
        <position position="145"/>
    </location>
    <ligand>
        <name>substrate</name>
    </ligand>
</feature>
<protein>
    <recommendedName>
        <fullName evidence="4">Queuine tRNA-ribosyltransferase</fullName>
        <ecNumber evidence="4">2.4.2.29</ecNumber>
    </recommendedName>
    <alternativeName>
        <fullName evidence="4">Guanine insertion enzyme</fullName>
    </alternativeName>
    <alternativeName>
        <fullName evidence="4">tRNA-guanine transglycosylase</fullName>
    </alternativeName>
</protein>
<dbReference type="Gene3D" id="3.20.20.105">
    <property type="entry name" value="Queuine tRNA-ribosyltransferase-like"/>
    <property type="match status" value="1"/>
</dbReference>
<keyword evidence="1 4" id="KW-0328">Glycosyltransferase</keyword>
<comment type="caution">
    <text evidence="4">Lacks conserved residue(s) required for the propagation of feature annotation.</text>
</comment>
<dbReference type="HAMAP" id="MF_00168">
    <property type="entry name" value="Q_tRNA_Tgt"/>
    <property type="match status" value="1"/>
</dbReference>
<dbReference type="EC" id="2.4.2.29" evidence="4"/>
<dbReference type="NCBIfam" id="TIGR00449">
    <property type="entry name" value="tgt_general"/>
    <property type="match status" value="1"/>
</dbReference>
<reference evidence="6 7" key="1">
    <citation type="journal article" date="2016" name="Nat. Commun.">
        <title>Thousands of microbial genomes shed light on interconnected biogeochemical processes in an aquifer system.</title>
        <authorList>
            <person name="Anantharaman K."/>
            <person name="Brown C.T."/>
            <person name="Hug L.A."/>
            <person name="Sharon I."/>
            <person name="Castelle C.J."/>
            <person name="Probst A.J."/>
            <person name="Thomas B.C."/>
            <person name="Singh A."/>
            <person name="Wilkins M.J."/>
            <person name="Karaoz U."/>
            <person name="Brodie E.L."/>
            <person name="Williams K.H."/>
            <person name="Hubbard S.S."/>
            <person name="Banfield J.F."/>
        </authorList>
    </citation>
    <scope>NUCLEOTIDE SEQUENCE [LARGE SCALE GENOMIC DNA]</scope>
</reference>
<dbReference type="GO" id="GO:0005829">
    <property type="term" value="C:cytosol"/>
    <property type="evidence" value="ECO:0007669"/>
    <property type="project" value="TreeGrafter"/>
</dbReference>
<evidence type="ECO:0000259" key="5">
    <source>
        <dbReference type="Pfam" id="PF01702"/>
    </source>
</evidence>
<feature type="region of interest" description="RNA binding; important for wobble base 34 recognition" evidence="4">
    <location>
        <begin position="276"/>
        <end position="280"/>
    </location>
</feature>
<dbReference type="AlphaFoldDB" id="A0A1F7UKS8"/>
<dbReference type="PANTHER" id="PTHR46499:SF1">
    <property type="entry name" value="QUEUINE TRNA-RIBOSYLTRANSFERASE"/>
    <property type="match status" value="1"/>
</dbReference>
<keyword evidence="2 4" id="KW-0808">Transferase</keyword>